<feature type="coiled-coil region" evidence="1">
    <location>
        <begin position="26"/>
        <end position="53"/>
    </location>
</feature>
<dbReference type="PANTHER" id="PTHR38812:SF2">
    <property type="entry name" value="MU-LIKE PROPHAGE FLUMU PROTEIN GP42"/>
    <property type="match status" value="1"/>
</dbReference>
<dbReference type="Pfam" id="PF20155">
    <property type="entry name" value="TMP_3"/>
    <property type="match status" value="1"/>
</dbReference>
<keyword evidence="1" id="KW-0175">Coiled coil</keyword>
<evidence type="ECO:0000313" key="4">
    <source>
        <dbReference type="Proteomes" id="UP000276301"/>
    </source>
</evidence>
<dbReference type="Gene3D" id="1.10.287.1490">
    <property type="match status" value="1"/>
</dbReference>
<protein>
    <recommendedName>
        <fullName evidence="2">Tape measure protein N-terminal domain-containing protein</fullName>
    </recommendedName>
</protein>
<comment type="caution">
    <text evidence="3">The sequence shown here is derived from an EMBL/GenBank/DDBJ whole genome shotgun (WGS) entry which is preliminary data.</text>
</comment>
<dbReference type="Proteomes" id="UP000276301">
    <property type="component" value="Unassembled WGS sequence"/>
</dbReference>
<dbReference type="EMBL" id="RCHT01000005">
    <property type="protein sequence ID" value="RLL12789.1"/>
    <property type="molecule type" value="Genomic_DNA"/>
</dbReference>
<dbReference type="RefSeq" id="WP_121586437.1">
    <property type="nucleotide sequence ID" value="NZ_RCHT01000005.1"/>
</dbReference>
<dbReference type="NCBIfam" id="TIGR02675">
    <property type="entry name" value="tape_meas_nterm"/>
    <property type="match status" value="1"/>
</dbReference>
<keyword evidence="4" id="KW-1185">Reference proteome</keyword>
<proteinExistence type="predicted"/>
<dbReference type="InterPro" id="IPR013491">
    <property type="entry name" value="Tape_meas_N"/>
</dbReference>
<reference evidence="3 4" key="1">
    <citation type="submission" date="2018-10" db="EMBL/GenBank/DDBJ databases">
        <title>Anaerotruncus faecis sp. nov., isolated from human feces.</title>
        <authorList>
            <person name="Wang Y.-J."/>
        </authorList>
    </citation>
    <scope>NUCLEOTIDE SEQUENCE [LARGE SCALE GENOMIC DNA]</scope>
    <source>
        <strain evidence="3 4">22A2-44</strain>
    </source>
</reference>
<evidence type="ECO:0000313" key="3">
    <source>
        <dbReference type="EMBL" id="RLL12789.1"/>
    </source>
</evidence>
<sequence>MSREISIAISARDGLSPSINSMRSSIKAFDKDAEAAAREIQNLEKKQDSLRGSQAKLQTALDGLSKAIRETKKDYKGLDDAAGTEKLEKLHKQYIETKDAIRQFGDEAKRTQKEIVNLSDSQNRAENRVGGSRFSGESGLASKLKNAGIAQLFGSAASAGLGVALTSAYGVPTGDAIGSILSGAATGAAMGSIGGLPGAAIGATVGVVSGGIQAATQIFSAQDDAFKSVVQEQVQNQLARQQEDLSAGSGIAAGREQSLISFTTMFGGDEARAQKYLDEIKAMANTTPFLYDDLTSMSKVLKSYGYTDEAGDLNLIDTMTAVGDTGAALSMNTSDMNLVATAIGRMNSSGKTTLEYLNPLLERGIPVMDYLSEGFGIAGDKIYDAVSKGLIPGEEAALCIKEYMQDAFGGSMEKMSQTYPGLISTLQGMNEEMQNAMGEGYNEERKKGIQDQIAYLSGESGEQMQEANRLIGEYQASLENQHEEAIRNAERDVMESEAYKLALAEENGAEAGRLLAEARAQAEADYMNSDAVQDRINNEKSLISSVRQSMLDNDIYKNFGYEMGLEYSKGILAARRDANPLDPSQYMDGLDALERYGDAAMDPGNEARATPQALGNAYGLPYVPRDDYLARLHEGERVLTAAEARAYREGGAGVTVQMNGATIREEADVYKIAQALFAELRRTQMIS</sequence>
<accession>A0A498CSJ2</accession>
<feature type="domain" description="Tape measure protein N-terminal" evidence="2">
    <location>
        <begin position="264"/>
        <end position="428"/>
    </location>
</feature>
<name>A0A498CSJ2_9FIRM</name>
<evidence type="ECO:0000256" key="1">
    <source>
        <dbReference type="SAM" id="Coils"/>
    </source>
</evidence>
<organism evidence="3 4">
    <name type="scientific">Anaerotruncus massiliensis</name>
    <name type="common">ex Liu et al. 2021</name>
    <dbReference type="NCBI Taxonomy" id="2321404"/>
    <lineage>
        <taxon>Bacteria</taxon>
        <taxon>Bacillati</taxon>
        <taxon>Bacillota</taxon>
        <taxon>Clostridia</taxon>
        <taxon>Eubacteriales</taxon>
        <taxon>Oscillospiraceae</taxon>
        <taxon>Anaerotruncus</taxon>
    </lineage>
</organism>
<dbReference type="InterPro" id="IPR053058">
    <property type="entry name" value="Mulikevirus_tape_measure"/>
</dbReference>
<evidence type="ECO:0000259" key="2">
    <source>
        <dbReference type="Pfam" id="PF20155"/>
    </source>
</evidence>
<dbReference type="AlphaFoldDB" id="A0A498CSJ2"/>
<gene>
    <name evidence="3" type="ORF">D4A47_05130</name>
</gene>
<dbReference type="PANTHER" id="PTHR38812">
    <property type="entry name" value="MU-LIKE PROPHAGE FLUMU PROTEIN GP42"/>
    <property type="match status" value="1"/>
</dbReference>